<dbReference type="AlphaFoldDB" id="S2KXY0"/>
<dbReference type="PATRIC" id="fig|457404.5.peg.3580"/>
<protein>
    <submittedName>
        <fullName evidence="1">Uncharacterized protein</fullName>
    </submittedName>
</protein>
<evidence type="ECO:0000313" key="1">
    <source>
        <dbReference type="EMBL" id="EPC08972.1"/>
    </source>
</evidence>
<dbReference type="RefSeq" id="WP_008695600.1">
    <property type="nucleotide sequence ID" value="NZ_KE161014.1"/>
</dbReference>
<gene>
    <name evidence="1" type="ORF">HMPREF0402_04304</name>
</gene>
<dbReference type="EMBL" id="AGWJ02000037">
    <property type="protein sequence ID" value="EPC08972.1"/>
    <property type="molecule type" value="Genomic_DNA"/>
</dbReference>
<organism evidence="1 2">
    <name type="scientific">Fusobacterium ulcerans 12-1B</name>
    <dbReference type="NCBI Taxonomy" id="457404"/>
    <lineage>
        <taxon>Bacteria</taxon>
        <taxon>Fusobacteriati</taxon>
        <taxon>Fusobacteriota</taxon>
        <taxon>Fusobacteriia</taxon>
        <taxon>Fusobacteriales</taxon>
        <taxon>Fusobacteriaceae</taxon>
        <taxon>Fusobacterium</taxon>
    </lineage>
</organism>
<sequence>MSYIYMRENLVPETTANILKHYSGFTNDEFQEEICHLEKTAIGVIASSVNLDKVKGLENGKELLSGLCKSYVLAKLYEHIAHTDYIDLAPDLMVDFRDTLKRVREAQISEGTNTDEQAKSWNLYIR</sequence>
<evidence type="ECO:0000313" key="2">
    <source>
        <dbReference type="Proteomes" id="UP000003233"/>
    </source>
</evidence>
<comment type="caution">
    <text evidence="1">The sequence shown here is derived from an EMBL/GenBank/DDBJ whole genome shotgun (WGS) entry which is preliminary data.</text>
</comment>
<proteinExistence type="predicted"/>
<name>S2KXY0_9FUSO</name>
<keyword evidence="2" id="KW-1185">Reference proteome</keyword>
<reference evidence="1 2" key="1">
    <citation type="submission" date="2012-07" db="EMBL/GenBank/DDBJ databases">
        <title>The Genome Sequence of Fusobacterium ulcerans 12_1B.</title>
        <authorList>
            <consortium name="The Broad Institute Genome Sequencing Platform"/>
            <person name="Earl A."/>
            <person name="Ward D."/>
            <person name="Feldgarden M."/>
            <person name="Gevers D."/>
            <person name="Strauss J."/>
            <person name="Ambrose C.E."/>
            <person name="Allen-Vercoe E."/>
            <person name="Walker B."/>
            <person name="Young S.K."/>
            <person name="Zeng Q."/>
            <person name="Gargeya S."/>
            <person name="Fitzgerald M."/>
            <person name="Haas B."/>
            <person name="Abouelleil A."/>
            <person name="Alvarado L."/>
            <person name="Arachchi H.M."/>
            <person name="Berlin A.M."/>
            <person name="Chapman S.B."/>
            <person name="Goldberg J."/>
            <person name="Griggs A."/>
            <person name="Gujja S."/>
            <person name="Hansen M."/>
            <person name="Howarth C."/>
            <person name="Imamovic A."/>
            <person name="Larimer J."/>
            <person name="McCowen C."/>
            <person name="Montmayeur A."/>
            <person name="Murphy C."/>
            <person name="Neiman D."/>
            <person name="Pearson M."/>
            <person name="Priest M."/>
            <person name="Roberts A."/>
            <person name="Saif S."/>
            <person name="Shea T."/>
            <person name="Sisk P."/>
            <person name="Sykes S."/>
            <person name="Wortman J."/>
            <person name="Nusbaum C."/>
            <person name="Birren B."/>
        </authorList>
    </citation>
    <scope>NUCLEOTIDE SEQUENCE [LARGE SCALE GENOMIC DNA]</scope>
    <source>
        <strain evidence="1 2">12_1B</strain>
    </source>
</reference>
<accession>S2KXY0</accession>
<dbReference type="HOGENOM" id="CLU_1978300_0_0_0"/>
<dbReference type="Proteomes" id="UP000003233">
    <property type="component" value="Unassembled WGS sequence"/>
</dbReference>